<name>A0A836YJJ1_ACIBA</name>
<evidence type="ECO:0000313" key="1">
    <source>
        <dbReference type="EMBL" id="KCX95442.1"/>
    </source>
</evidence>
<dbReference type="Proteomes" id="UP000027309">
    <property type="component" value="Unassembled WGS sequence"/>
</dbReference>
<protein>
    <submittedName>
        <fullName evidence="1">Uncharacterized protein</fullName>
    </submittedName>
</protein>
<organism evidence="1 2">
    <name type="scientific">Acinetobacter baumannii 1499986</name>
    <dbReference type="NCBI Taxonomy" id="1310673"/>
    <lineage>
        <taxon>Bacteria</taxon>
        <taxon>Pseudomonadati</taxon>
        <taxon>Pseudomonadota</taxon>
        <taxon>Gammaproteobacteria</taxon>
        <taxon>Moraxellales</taxon>
        <taxon>Moraxellaceae</taxon>
        <taxon>Acinetobacter</taxon>
        <taxon>Acinetobacter calcoaceticus/baumannii complex</taxon>
    </lineage>
</organism>
<accession>A0A836YJJ1</accession>
<proteinExistence type="predicted"/>
<dbReference type="AlphaFoldDB" id="A0A836YJJ1"/>
<dbReference type="RefSeq" id="WP_031960159.1">
    <property type="nucleotide sequence ID" value="NZ_JMOA01000181.1"/>
</dbReference>
<sequence>MSLREKLGELEDSLITVEYCAPDDYDEWLLKYFPTQEAIHEERIKDLKKLWSEIRAQIKKDLVKADYVGVKLQEMMDAFNRGDKDFNRGDKDEGKKIAGELADLYNITKLK</sequence>
<dbReference type="EMBL" id="JMOA01000181">
    <property type="protein sequence ID" value="KCX95442.1"/>
    <property type="molecule type" value="Genomic_DNA"/>
</dbReference>
<reference evidence="1 2" key="1">
    <citation type="submission" date="2014-04" db="EMBL/GenBank/DDBJ databases">
        <title>Comparative genomics and transcriptomics to identify genetic mechanisms underlying the emergence of carbapenem resistant Acinetobacter baumannii (CRAb).</title>
        <authorList>
            <person name="Harris A.D."/>
            <person name="Johnson K.J."/>
            <person name="George J."/>
            <person name="Nadendla S."/>
            <person name="Daugherty S.C."/>
            <person name="Parankush S."/>
            <person name="Sadzewicz L."/>
            <person name="Tallon L."/>
            <person name="Sengamalay N."/>
            <person name="Hazen T.H."/>
            <person name="Rasko D.A."/>
        </authorList>
    </citation>
    <scope>NUCLEOTIDE SEQUENCE [LARGE SCALE GENOMIC DNA]</scope>
    <source>
        <strain evidence="1 2">1499986</strain>
    </source>
</reference>
<gene>
    <name evidence="1" type="ORF">J572_4202</name>
</gene>
<comment type="caution">
    <text evidence="1">The sequence shown here is derived from an EMBL/GenBank/DDBJ whole genome shotgun (WGS) entry which is preliminary data.</text>
</comment>
<evidence type="ECO:0000313" key="2">
    <source>
        <dbReference type="Proteomes" id="UP000027309"/>
    </source>
</evidence>